<feature type="region of interest" description="Disordered" evidence="1">
    <location>
        <begin position="1"/>
        <end position="21"/>
    </location>
</feature>
<organism evidence="2 3">
    <name type="scientific">Shewanella litorisediminis</name>
    <dbReference type="NCBI Taxonomy" id="1173586"/>
    <lineage>
        <taxon>Bacteria</taxon>
        <taxon>Pseudomonadati</taxon>
        <taxon>Pseudomonadota</taxon>
        <taxon>Gammaproteobacteria</taxon>
        <taxon>Alteromonadales</taxon>
        <taxon>Shewanellaceae</taxon>
        <taxon>Shewanella</taxon>
    </lineage>
</organism>
<evidence type="ECO:0000256" key="1">
    <source>
        <dbReference type="SAM" id="MobiDB-lite"/>
    </source>
</evidence>
<evidence type="ECO:0000313" key="3">
    <source>
        <dbReference type="Proteomes" id="UP000596252"/>
    </source>
</evidence>
<evidence type="ECO:0000313" key="2">
    <source>
        <dbReference type="EMBL" id="QRH03074.1"/>
    </source>
</evidence>
<keyword evidence="3" id="KW-1185">Reference proteome</keyword>
<accession>A0ABX7G6T4</accession>
<dbReference type="Proteomes" id="UP000596252">
    <property type="component" value="Chromosome"/>
</dbReference>
<evidence type="ECO:0008006" key="4">
    <source>
        <dbReference type="Google" id="ProtNLM"/>
    </source>
</evidence>
<name>A0ABX7G6T4_9GAMM</name>
<protein>
    <recommendedName>
        <fullName evidence="4">Transposase</fullName>
    </recommendedName>
</protein>
<proteinExistence type="predicted"/>
<reference evidence="2 3" key="1">
    <citation type="journal article" date="2012" name="Antonie Van Leeuwenhoek">
        <title>Shewanella litorisediminis sp. nov., a gammaproteobacterium isolated from a tidal flat sediment.</title>
        <authorList>
            <person name="Lee M.H."/>
            <person name="Yoon J.H."/>
        </authorList>
    </citation>
    <scope>NUCLEOTIDE SEQUENCE [LARGE SCALE GENOMIC DNA]</scope>
    <source>
        <strain evidence="2 3">SMK1-12</strain>
    </source>
</reference>
<gene>
    <name evidence="2" type="ORF">JQC75_06615</name>
</gene>
<dbReference type="RefSeq" id="WP_203326641.1">
    <property type="nucleotide sequence ID" value="NZ_CP069213.1"/>
</dbReference>
<sequence length="77" mass="9015">MAQAWVSRELESRQQDHSIPLQTRSREVQQRLCRRFHALKARGKEYNKVVTAVARELTGYIWDIAQSFDADIPRKAC</sequence>
<dbReference type="EMBL" id="CP069213">
    <property type="protein sequence ID" value="QRH03074.1"/>
    <property type="molecule type" value="Genomic_DNA"/>
</dbReference>